<evidence type="ECO:0000256" key="4">
    <source>
        <dbReference type="ARBA" id="ARBA00022771"/>
    </source>
</evidence>
<evidence type="ECO:0000256" key="10">
    <source>
        <dbReference type="PROSITE-ProRule" id="PRU00042"/>
    </source>
</evidence>
<dbReference type="GO" id="GO:0005634">
    <property type="term" value="C:nucleus"/>
    <property type="evidence" value="ECO:0007669"/>
    <property type="project" value="TreeGrafter"/>
</dbReference>
<feature type="compositionally biased region" description="Pro residues" evidence="11">
    <location>
        <begin position="1056"/>
        <end position="1065"/>
    </location>
</feature>
<keyword evidence="3" id="KW-0677">Repeat</keyword>
<evidence type="ECO:0000256" key="9">
    <source>
        <dbReference type="ARBA" id="ARBA00023242"/>
    </source>
</evidence>
<feature type="region of interest" description="Disordered" evidence="11">
    <location>
        <begin position="72"/>
        <end position="210"/>
    </location>
</feature>
<evidence type="ECO:0000313" key="15">
    <source>
        <dbReference type="EMBL" id="KAK7793340.1"/>
    </source>
</evidence>
<reference evidence="14 16" key="1">
    <citation type="submission" date="2024-03" db="EMBL/GenBank/DDBJ databases">
        <title>The genome assembly and annotation of the cricket Gryllus longicercus Weissman &amp; Gray.</title>
        <authorList>
            <person name="Szrajer S."/>
            <person name="Gray D."/>
            <person name="Ylla G."/>
        </authorList>
    </citation>
    <scope>NUCLEOTIDE SEQUENCE [LARGE SCALE GENOMIC DNA]</scope>
    <source>
        <strain evidence="14">DAG 2021-001</strain>
        <tissue evidence="14">Whole body minus gut</tissue>
    </source>
</reference>
<dbReference type="Pfam" id="PF00096">
    <property type="entry name" value="zf-C2H2"/>
    <property type="match status" value="1"/>
</dbReference>
<dbReference type="InterPro" id="IPR013087">
    <property type="entry name" value="Znf_C2H2_type"/>
</dbReference>
<evidence type="ECO:0000256" key="11">
    <source>
        <dbReference type="SAM" id="MobiDB-lite"/>
    </source>
</evidence>
<feature type="domain" description="C2H2-type" evidence="12">
    <location>
        <begin position="786"/>
        <end position="814"/>
    </location>
</feature>
<feature type="compositionally biased region" description="Polar residues" evidence="11">
    <location>
        <begin position="299"/>
        <end position="313"/>
    </location>
</feature>
<dbReference type="GO" id="GO:0008276">
    <property type="term" value="F:protein methyltransferase activity"/>
    <property type="evidence" value="ECO:0007669"/>
    <property type="project" value="UniProtKB-ARBA"/>
</dbReference>
<dbReference type="Proteomes" id="UP001378592">
    <property type="component" value="Unassembled WGS sequence"/>
</dbReference>
<feature type="region of interest" description="Disordered" evidence="11">
    <location>
        <begin position="989"/>
        <end position="1070"/>
    </location>
</feature>
<feature type="compositionally biased region" description="Basic and acidic residues" evidence="11">
    <location>
        <begin position="999"/>
        <end position="1008"/>
    </location>
</feature>
<evidence type="ECO:0000313" key="16">
    <source>
        <dbReference type="Proteomes" id="UP001378592"/>
    </source>
</evidence>
<dbReference type="PANTHER" id="PTHR16515">
    <property type="entry name" value="PR DOMAIN ZINC FINGER PROTEIN"/>
    <property type="match status" value="1"/>
</dbReference>
<dbReference type="GO" id="GO:0010468">
    <property type="term" value="P:regulation of gene expression"/>
    <property type="evidence" value="ECO:0007669"/>
    <property type="project" value="TreeGrafter"/>
</dbReference>
<gene>
    <name evidence="15" type="ORF">R5R35_003072</name>
    <name evidence="14" type="ORF">R5R35_011439</name>
</gene>
<evidence type="ECO:0000256" key="6">
    <source>
        <dbReference type="ARBA" id="ARBA00023015"/>
    </source>
</evidence>
<evidence type="ECO:0000313" key="14">
    <source>
        <dbReference type="EMBL" id="KAK7789664.1"/>
    </source>
</evidence>
<proteinExistence type="predicted"/>
<keyword evidence="8" id="KW-0804">Transcription</keyword>
<sequence length="1688" mass="188459">MPKKSTRNNKVIRRTSWKQNSIKRKSDDKRIVNNIYIGAGNARRWIILKKKLDYQSDIDFVAYLLDLAEPLSGKDKSTGNVNDSEARDEDLPSGDFEEETNDSTSSVQQEISDDGEWRPAGTHSEGPLRRSPRKQTLPLKIHVRRSARNVLPDANFKHDKDKVHQKDKKKKEKREDSESVLSETSLIDEKQETLETEDLPRAVTPVPQEDVLNVKEENEIIPPIVQSENDKPILVENELPKDAVEEVENTQTESTVLESCPESKPTWPEEEEVPVEENASLDLTEEKSSVTVGSPVEVQESNVNPINSNSSGEQEGETVHIEVGERVKLKRRKKRRSHEEYDPELPSESGNKSKGEHSHSSKHKRKKHRHGEHSTKKRYHDIRKAPQDGIPQESPTEEPPDVSSRLCKQEEVEQWGIVDEGPRCMDTNQPQYHELAQQPLQRVAIKIKLCCDCNSRHIQDACPLHSPVAVVCDSVIFKQWNDKLRNVKEDNKSERTTVVVTNVECKGERLVEDCVNGGYDANVNSETVLRCTGDVSNFDGSHNGFDNNRSQTSENLAEEVREPCGRISLESDQKIPVQVNYQNSSNSHSNERNNIGSVTVIQELDDKQMSPINNTTFAEASLPSGLELRVCEAEHGPSVVTLFRIKQYTQFGPLIGQPIKEMDIPDDFNMKDIWEVFSDKDRRYISTMDPNTSNWLRYVRPAPARERRNMVPIARNGELYFITMLDVAEGEELLYWADDTTTAWSKKKMEKTNCGGCNLRFAHPLYYRMHCTLFHDPNFSLTIRKYHCKVCGTAVLGKENIMKHAAEMHDGKGAYQCQYCKKFFLRLNYLEMHRTYGCAANPQRARPLCDFCGRKFCQPQKLKVHIKRMHSDMAEVLREFQCKICLKLLGSRAALQRHMKEVHHKDIVGACTCDRCGKMFQNKSNLKIHMLTHSGVKPFRCRENGCTAAFTTKQCLQFHYKKVHNFNETNMPKIERSVAYTFDAYSGGIVNDPGRGKTPRFDKARRNSGDNNSSSQISQDDSSSASSLKADVSGTSSTTDGNNGLEDKGPFDGLPPLTPPPPPVPVESQVQHPPTLEAYISPHAFSGSPSKVVVSKGSKKWMGDALTPLDTSRVPPKESEKDIYEFEDDKGSGVADVCDDDVSIIEASNHKVAVSVYPRPESSNASLLVEAALDAAERDIDMSGSCVVTTSVQSPSVITASDIGSGKSNEVLYAMTSAPGHHLVNGHHASLSVSSPVQHSRTPPEGHEQMDNYTLHPSEDLVSPATTPDPNMHRQQHLSPETPPSNNLQHMDNYTLQRNEIASPHQSGDLNSSGHHLHRPQVDPYTMHHQEDLVSPSETPNPPPPRPHLVDGYGLHHQEEMMSPAGTPDDHRNHVDNYNMHHQEELVSPAATPNPRYDLHHHQVPTDNLSSDEGEGVVVAQNLSMGLKEKALQLDIAATAAAYKQYEALEVVQEFGRSAGGERSGFEPLLVGSTTELQGLDMSARSGGYHHSFVSSSSQPMTRYHHTSVLYDMATERQSVDLSMSGRGGTYSTSPPPPYTHSDVLRVVSLDLTPGGRHSVDLSLPRSSSASMPHHHHPHPHHHHQIASSGRVMAPASSPTDPRIVAPPAPPSTPNHVVPELSRASNLMSPLPTVNNQGLVDPARMMSPPPHPGYQNYPLSPSPYHPPSRTPHITSTSPSTYHHYSGYY</sequence>
<accession>A0AAN9YYI3</accession>
<dbReference type="SUPFAM" id="SSF57667">
    <property type="entry name" value="beta-beta-alpha zinc fingers"/>
    <property type="match status" value="2"/>
</dbReference>
<keyword evidence="2" id="KW-0479">Metal-binding</keyword>
<dbReference type="GO" id="GO:0008757">
    <property type="term" value="F:S-adenosylmethionine-dependent methyltransferase activity"/>
    <property type="evidence" value="ECO:0007669"/>
    <property type="project" value="UniProtKB-ARBA"/>
</dbReference>
<dbReference type="InterPro" id="IPR036236">
    <property type="entry name" value="Znf_C2H2_sf"/>
</dbReference>
<protein>
    <recommendedName>
        <fullName evidence="17">PR domain zinc finger protein 4</fullName>
    </recommendedName>
</protein>
<feature type="compositionally biased region" description="Polar residues" evidence="11">
    <location>
        <begin position="1033"/>
        <end position="1042"/>
    </location>
</feature>
<feature type="compositionally biased region" description="Basic and acidic residues" evidence="11">
    <location>
        <begin position="155"/>
        <end position="164"/>
    </location>
</feature>
<dbReference type="SMART" id="SM00355">
    <property type="entry name" value="ZnF_C2H2"/>
    <property type="match status" value="7"/>
</dbReference>
<dbReference type="InterPro" id="IPR001214">
    <property type="entry name" value="SET_dom"/>
</dbReference>
<feature type="domain" description="C2H2-type" evidence="12">
    <location>
        <begin position="880"/>
        <end position="903"/>
    </location>
</feature>
<evidence type="ECO:0000256" key="1">
    <source>
        <dbReference type="ARBA" id="ARBA00004123"/>
    </source>
</evidence>
<organism evidence="14 16">
    <name type="scientific">Gryllus longicercus</name>
    <dbReference type="NCBI Taxonomy" id="2509291"/>
    <lineage>
        <taxon>Eukaryota</taxon>
        <taxon>Metazoa</taxon>
        <taxon>Ecdysozoa</taxon>
        <taxon>Arthropoda</taxon>
        <taxon>Hexapoda</taxon>
        <taxon>Insecta</taxon>
        <taxon>Pterygota</taxon>
        <taxon>Neoptera</taxon>
        <taxon>Polyneoptera</taxon>
        <taxon>Orthoptera</taxon>
        <taxon>Ensifera</taxon>
        <taxon>Gryllidea</taxon>
        <taxon>Grylloidea</taxon>
        <taxon>Gryllidae</taxon>
        <taxon>Gryllinae</taxon>
        <taxon>Gryllus</taxon>
    </lineage>
</organism>
<dbReference type="PROSITE" id="PS50280">
    <property type="entry name" value="SET"/>
    <property type="match status" value="1"/>
</dbReference>
<keyword evidence="4 10" id="KW-0863">Zinc-finger</keyword>
<name>A0AAN9YYI3_9ORTH</name>
<dbReference type="EMBL" id="JAZDUA010000387">
    <property type="protein sequence ID" value="KAK7793340.1"/>
    <property type="molecule type" value="Genomic_DNA"/>
</dbReference>
<dbReference type="PROSITE" id="PS00028">
    <property type="entry name" value="ZINC_FINGER_C2H2_1"/>
    <property type="match status" value="4"/>
</dbReference>
<evidence type="ECO:0000256" key="3">
    <source>
        <dbReference type="ARBA" id="ARBA00022737"/>
    </source>
</evidence>
<feature type="domain" description="SET" evidence="13">
    <location>
        <begin position="624"/>
        <end position="738"/>
    </location>
</feature>
<feature type="region of interest" description="Disordered" evidence="11">
    <location>
        <begin position="1330"/>
        <end position="1352"/>
    </location>
</feature>
<feature type="region of interest" description="Disordered" evidence="11">
    <location>
        <begin position="243"/>
        <end position="407"/>
    </location>
</feature>
<dbReference type="Pfam" id="PF21549">
    <property type="entry name" value="PRDM2_PR"/>
    <property type="match status" value="1"/>
</dbReference>
<keyword evidence="9" id="KW-0539">Nucleus</keyword>
<evidence type="ECO:0000259" key="12">
    <source>
        <dbReference type="PROSITE" id="PS50157"/>
    </source>
</evidence>
<dbReference type="Gene3D" id="2.170.270.10">
    <property type="entry name" value="SET domain"/>
    <property type="match status" value="1"/>
</dbReference>
<feature type="compositionally biased region" description="Acidic residues" evidence="11">
    <location>
        <begin position="86"/>
        <end position="101"/>
    </location>
</feature>
<feature type="compositionally biased region" description="Pro residues" evidence="11">
    <location>
        <begin position="1660"/>
        <end position="1669"/>
    </location>
</feature>
<dbReference type="FunFam" id="3.30.160.60:FF:001636">
    <property type="entry name" value="CLUMA_CG004886, isoform A"/>
    <property type="match status" value="1"/>
</dbReference>
<evidence type="ECO:0000259" key="13">
    <source>
        <dbReference type="PROSITE" id="PS50280"/>
    </source>
</evidence>
<evidence type="ECO:0008006" key="17">
    <source>
        <dbReference type="Google" id="ProtNLM"/>
    </source>
</evidence>
<dbReference type="InterPro" id="IPR050331">
    <property type="entry name" value="Zinc_finger"/>
</dbReference>
<feature type="compositionally biased region" description="Low complexity" evidence="11">
    <location>
        <begin position="1670"/>
        <end position="1688"/>
    </location>
</feature>
<feature type="region of interest" description="Disordered" evidence="11">
    <location>
        <begin position="1640"/>
        <end position="1688"/>
    </location>
</feature>
<feature type="region of interest" description="Disordered" evidence="11">
    <location>
        <begin position="1558"/>
        <end position="1601"/>
    </location>
</feature>
<feature type="compositionally biased region" description="Basic and acidic residues" evidence="11">
    <location>
        <begin position="317"/>
        <end position="327"/>
    </location>
</feature>
<dbReference type="InterPro" id="IPR046341">
    <property type="entry name" value="SET_dom_sf"/>
</dbReference>
<feature type="compositionally biased region" description="Basic residues" evidence="11">
    <location>
        <begin position="1573"/>
        <end position="1585"/>
    </location>
</feature>
<keyword evidence="16" id="KW-1185">Reference proteome</keyword>
<feature type="domain" description="C2H2-type" evidence="12">
    <location>
        <begin position="847"/>
        <end position="875"/>
    </location>
</feature>
<comment type="caution">
    <text evidence="14">The sequence shown here is derived from an EMBL/GenBank/DDBJ whole genome shotgun (WGS) entry which is preliminary data.</text>
</comment>
<dbReference type="PROSITE" id="PS50157">
    <property type="entry name" value="ZINC_FINGER_C2H2_2"/>
    <property type="match status" value="6"/>
</dbReference>
<keyword evidence="7" id="KW-0238">DNA-binding</keyword>
<comment type="subcellular location">
    <subcellularLocation>
        <location evidence="1">Nucleus</location>
    </subcellularLocation>
</comment>
<feature type="domain" description="C2H2-type" evidence="12">
    <location>
        <begin position="815"/>
        <end position="842"/>
    </location>
</feature>
<evidence type="ECO:0000256" key="5">
    <source>
        <dbReference type="ARBA" id="ARBA00022833"/>
    </source>
</evidence>
<feature type="compositionally biased region" description="Polar residues" evidence="11">
    <location>
        <begin position="1231"/>
        <end position="1241"/>
    </location>
</feature>
<dbReference type="Gene3D" id="3.30.160.60">
    <property type="entry name" value="Classic Zinc Finger"/>
    <property type="match status" value="4"/>
</dbReference>
<keyword evidence="5" id="KW-0862">Zinc</keyword>
<feature type="region of interest" description="Disordered" evidence="11">
    <location>
        <begin position="1224"/>
        <end position="1290"/>
    </location>
</feature>
<evidence type="ECO:0000256" key="8">
    <source>
        <dbReference type="ARBA" id="ARBA00023163"/>
    </source>
</evidence>
<evidence type="ECO:0000256" key="7">
    <source>
        <dbReference type="ARBA" id="ARBA00023125"/>
    </source>
</evidence>
<feature type="domain" description="C2H2-type" evidence="12">
    <location>
        <begin position="911"/>
        <end position="938"/>
    </location>
</feature>
<dbReference type="PANTHER" id="PTHR16515:SF2">
    <property type="entry name" value="PR DOMAIN ZINC FINGER PROTEIN 4"/>
    <property type="match status" value="1"/>
</dbReference>
<dbReference type="EMBL" id="JAZDUA010000723">
    <property type="protein sequence ID" value="KAK7789664.1"/>
    <property type="molecule type" value="Genomic_DNA"/>
</dbReference>
<evidence type="ECO:0000256" key="2">
    <source>
        <dbReference type="ARBA" id="ARBA00022723"/>
    </source>
</evidence>
<dbReference type="GO" id="GO:0008270">
    <property type="term" value="F:zinc ion binding"/>
    <property type="evidence" value="ECO:0007669"/>
    <property type="project" value="UniProtKB-KW"/>
</dbReference>
<feature type="compositionally biased region" description="Basic residues" evidence="11">
    <location>
        <begin position="360"/>
        <end position="381"/>
    </location>
</feature>
<feature type="compositionally biased region" description="Low complexity" evidence="11">
    <location>
        <begin position="1009"/>
        <end position="1027"/>
    </location>
</feature>
<feature type="domain" description="C2H2-type" evidence="12">
    <location>
        <begin position="939"/>
        <end position="969"/>
    </location>
</feature>
<keyword evidence="6" id="KW-0805">Transcription regulation</keyword>
<dbReference type="GO" id="GO:0008170">
    <property type="term" value="F:N-methyltransferase activity"/>
    <property type="evidence" value="ECO:0007669"/>
    <property type="project" value="UniProtKB-ARBA"/>
</dbReference>